<feature type="compositionally biased region" description="Polar residues" evidence="1">
    <location>
        <begin position="1"/>
        <end position="25"/>
    </location>
</feature>
<evidence type="ECO:0000313" key="4">
    <source>
        <dbReference type="Proteomes" id="UP000066480"/>
    </source>
</evidence>
<feature type="domain" description="Peptidase M24" evidence="2">
    <location>
        <begin position="31"/>
        <end position="272"/>
    </location>
</feature>
<dbReference type="STRING" id="571913.VV02_24510"/>
<reference evidence="3 4" key="1">
    <citation type="submission" date="2015-03" db="EMBL/GenBank/DDBJ databases">
        <title>Luteipulveratus halotolerans sp. nov., a novel actinobacterium (Dermacoccaceae) from Sarawak, Malaysia.</title>
        <authorList>
            <person name="Juboi H."/>
            <person name="Basik A."/>
            <person name="Shamsul S.S."/>
            <person name="Arnold P."/>
            <person name="Schmitt E.K."/>
            <person name="Sanglier J.-J."/>
            <person name="Yeo T."/>
        </authorList>
    </citation>
    <scope>NUCLEOTIDE SEQUENCE [LARGE SCALE GENOMIC DNA]</scope>
    <source>
        <strain evidence="3 4">MN07-A0370</strain>
    </source>
</reference>
<evidence type="ECO:0000256" key="1">
    <source>
        <dbReference type="SAM" id="MobiDB-lite"/>
    </source>
</evidence>
<dbReference type="Pfam" id="PF00557">
    <property type="entry name" value="Peptidase_M24"/>
    <property type="match status" value="1"/>
</dbReference>
<feature type="region of interest" description="Disordered" evidence="1">
    <location>
        <begin position="1"/>
        <end position="27"/>
    </location>
</feature>
<dbReference type="Proteomes" id="UP000066480">
    <property type="component" value="Chromosome"/>
</dbReference>
<accession>A0A0K1JNJ6</accession>
<dbReference type="AlphaFoldDB" id="A0A0K1JNJ6"/>
<dbReference type="InterPro" id="IPR000994">
    <property type="entry name" value="Pept_M24"/>
</dbReference>
<dbReference type="PANTHER" id="PTHR46112:SF2">
    <property type="entry name" value="XAA-PRO AMINOPEPTIDASE P-RELATED"/>
    <property type="match status" value="1"/>
</dbReference>
<dbReference type="RefSeq" id="WP_052595911.1">
    <property type="nucleotide sequence ID" value="NZ_CP011112.1"/>
</dbReference>
<dbReference type="CDD" id="cd01066">
    <property type="entry name" value="APP_MetAP"/>
    <property type="match status" value="1"/>
</dbReference>
<dbReference type="Gene3D" id="3.90.230.10">
    <property type="entry name" value="Creatinase/methionine aminopeptidase superfamily"/>
    <property type="match status" value="1"/>
</dbReference>
<dbReference type="OrthoDB" id="8418909at2"/>
<sequence length="291" mass="32584">MTTQFTSSPLARTLSRLPSSSTHPPSATDVEAFRRAQRLAFDCAQACAAEMRVGWTEGRTAKWMFGYLHDHGVRSYLHKPIVAFGDRTVAHDDQWEPPRGPGLTLKEGDVVILDCAPVLEGYTGDIAYTLAVGEHPELDRARDFLTDLRAELPERIMDPATSATIFDWVDQQIRGAGFQNGAGGYGEHVMGHRVYRHGKFFTNHPASPPEKVFGYFPSWHSGGFLLNNVRRLVAPEVLNVNHRGLKTGVWAIEPHLRADGWGAKFEELLVVQPDRAYWLDDISQERIVIQP</sequence>
<dbReference type="EMBL" id="CP011112">
    <property type="protein sequence ID" value="AKU18271.1"/>
    <property type="molecule type" value="Genomic_DNA"/>
</dbReference>
<protein>
    <recommendedName>
        <fullName evidence="2">Peptidase M24 domain-containing protein</fullName>
    </recommendedName>
</protein>
<gene>
    <name evidence="3" type="ORF">VV02_24510</name>
</gene>
<dbReference type="InterPro" id="IPR036005">
    <property type="entry name" value="Creatinase/aminopeptidase-like"/>
</dbReference>
<name>A0A0K1JNJ6_9MICO</name>
<dbReference type="InterPro" id="IPR050659">
    <property type="entry name" value="Peptidase_M24B"/>
</dbReference>
<dbReference type="KEGG" id="lmoi:VV02_24510"/>
<dbReference type="PANTHER" id="PTHR46112">
    <property type="entry name" value="AMINOPEPTIDASE"/>
    <property type="match status" value="1"/>
</dbReference>
<proteinExistence type="predicted"/>
<organism evidence="3 4">
    <name type="scientific">Luteipulveratus mongoliensis</name>
    <dbReference type="NCBI Taxonomy" id="571913"/>
    <lineage>
        <taxon>Bacteria</taxon>
        <taxon>Bacillati</taxon>
        <taxon>Actinomycetota</taxon>
        <taxon>Actinomycetes</taxon>
        <taxon>Micrococcales</taxon>
        <taxon>Dermacoccaceae</taxon>
        <taxon>Luteipulveratus</taxon>
    </lineage>
</organism>
<dbReference type="SUPFAM" id="SSF55920">
    <property type="entry name" value="Creatinase/aminopeptidase"/>
    <property type="match status" value="1"/>
</dbReference>
<keyword evidence="4" id="KW-1185">Reference proteome</keyword>
<evidence type="ECO:0000259" key="2">
    <source>
        <dbReference type="Pfam" id="PF00557"/>
    </source>
</evidence>
<evidence type="ECO:0000313" key="3">
    <source>
        <dbReference type="EMBL" id="AKU18271.1"/>
    </source>
</evidence>